<keyword evidence="1" id="KW-0808">Transferase</keyword>
<evidence type="ECO:0000313" key="3">
    <source>
        <dbReference type="EMBL" id="KUH34403.1"/>
    </source>
</evidence>
<dbReference type="AlphaFoldDB" id="A0A100XZD1"/>
<dbReference type="PANTHER" id="PTHR46401">
    <property type="entry name" value="GLYCOSYLTRANSFERASE WBBK-RELATED"/>
    <property type="match status" value="1"/>
</dbReference>
<dbReference type="Pfam" id="PF13692">
    <property type="entry name" value="Glyco_trans_1_4"/>
    <property type="match status" value="1"/>
</dbReference>
<reference evidence="3 4" key="1">
    <citation type="submission" date="2015-10" db="EMBL/GenBank/DDBJ databases">
        <title>Draft genome sequence of Thermococcus celericrescens strain DSM 17994.</title>
        <authorList>
            <person name="Hong S.-J."/>
            <person name="Park C.-E."/>
            <person name="Shin J.-H."/>
        </authorList>
    </citation>
    <scope>NUCLEOTIDE SEQUENCE [LARGE SCALE GENOMIC DNA]</scope>
    <source>
        <strain evidence="3 4">DSM 17994</strain>
    </source>
</reference>
<evidence type="ECO:0000313" key="4">
    <source>
        <dbReference type="Proteomes" id="UP000053462"/>
    </source>
</evidence>
<keyword evidence="2" id="KW-0812">Transmembrane</keyword>
<name>A0A100XZD1_9EURY</name>
<dbReference type="SUPFAM" id="SSF53756">
    <property type="entry name" value="UDP-Glycosyltransferase/glycogen phosphorylase"/>
    <property type="match status" value="1"/>
</dbReference>
<keyword evidence="2" id="KW-0472">Membrane</keyword>
<dbReference type="GO" id="GO:0016757">
    <property type="term" value="F:glycosyltransferase activity"/>
    <property type="evidence" value="ECO:0007669"/>
    <property type="project" value="TreeGrafter"/>
</dbReference>
<dbReference type="STRING" id="227598.APY94_01860"/>
<feature type="transmembrane region" description="Helical" evidence="2">
    <location>
        <begin position="96"/>
        <end position="114"/>
    </location>
</feature>
<proteinExistence type="predicted"/>
<evidence type="ECO:0000256" key="1">
    <source>
        <dbReference type="ARBA" id="ARBA00022679"/>
    </source>
</evidence>
<gene>
    <name evidence="3" type="ORF">APY94_01860</name>
</gene>
<keyword evidence="2" id="KW-1133">Transmembrane helix</keyword>
<sequence>MKKYERHNCFEILKKANSILILAPIEIHDILNGNRGGEKLIQEQLKYFRSINKNVELDSMFNISTAFKLLRLFQNATKINTRLATDIIKKKKTSPFGSFLLPFVIVFVELFLRIDPNFRRACNNIKKKYDLIVINFPFGATITKMLTNKPTIIVEHNVEYLFLEEKFRIFGMRNRITSILLRVYKGIEFYNLRYADFIFCLSFSDRDIIIRNIDQKENVCIWVPIREKRRPNTLREFQKKEKIIIGFIGSATAHNIDAVEKILELSKKLPSNKFEFWIIGSVGYLFKKQENKTPPNVKFLGFVDDLSTVLKKCDIFINPKFVSPTGIEIKMFDYLKTNKPIISTSLGARGFESIIGKQIFIADSIEEMARIIQSSIQ</sequence>
<dbReference type="RefSeq" id="WP_058938022.1">
    <property type="nucleotide sequence ID" value="NZ_LLYW01000005.1"/>
</dbReference>
<dbReference type="Gene3D" id="3.40.50.2000">
    <property type="entry name" value="Glycogen Phosphorylase B"/>
    <property type="match status" value="1"/>
</dbReference>
<keyword evidence="4" id="KW-1185">Reference proteome</keyword>
<protein>
    <recommendedName>
        <fullName evidence="5">Glycosyltransferase subfamily 4-like N-terminal domain-containing protein</fullName>
    </recommendedName>
</protein>
<evidence type="ECO:0008006" key="5">
    <source>
        <dbReference type="Google" id="ProtNLM"/>
    </source>
</evidence>
<organism evidence="3 4">
    <name type="scientific">Thermococcus celericrescens</name>
    <dbReference type="NCBI Taxonomy" id="227598"/>
    <lineage>
        <taxon>Archaea</taxon>
        <taxon>Methanobacteriati</taxon>
        <taxon>Methanobacteriota</taxon>
        <taxon>Thermococci</taxon>
        <taxon>Thermococcales</taxon>
        <taxon>Thermococcaceae</taxon>
        <taxon>Thermococcus</taxon>
    </lineage>
</organism>
<dbReference type="OrthoDB" id="132546at2157"/>
<evidence type="ECO:0000256" key="2">
    <source>
        <dbReference type="SAM" id="Phobius"/>
    </source>
</evidence>
<dbReference type="PANTHER" id="PTHR46401:SF2">
    <property type="entry name" value="GLYCOSYLTRANSFERASE WBBK-RELATED"/>
    <property type="match status" value="1"/>
</dbReference>
<comment type="caution">
    <text evidence="3">The sequence shown here is derived from an EMBL/GenBank/DDBJ whole genome shotgun (WGS) entry which is preliminary data.</text>
</comment>
<dbReference type="Proteomes" id="UP000053462">
    <property type="component" value="Unassembled WGS sequence"/>
</dbReference>
<accession>A0A100XZD1</accession>
<dbReference type="EMBL" id="LLYW01000005">
    <property type="protein sequence ID" value="KUH34403.1"/>
    <property type="molecule type" value="Genomic_DNA"/>
</dbReference>